<dbReference type="GO" id="GO:0016020">
    <property type="term" value="C:membrane"/>
    <property type="evidence" value="ECO:0007669"/>
    <property type="project" value="InterPro"/>
</dbReference>
<feature type="transmembrane region" description="Helical" evidence="1">
    <location>
        <begin position="6"/>
        <end position="28"/>
    </location>
</feature>
<dbReference type="GO" id="GO:0000155">
    <property type="term" value="F:phosphorelay sensor kinase activity"/>
    <property type="evidence" value="ECO:0007669"/>
    <property type="project" value="InterPro"/>
</dbReference>
<reference evidence="4 5" key="1">
    <citation type="submission" date="2016-10" db="EMBL/GenBank/DDBJ databases">
        <authorList>
            <person name="de Groot N.N."/>
        </authorList>
    </citation>
    <scope>NUCLEOTIDE SEQUENCE [LARGE SCALE GENOMIC DNA]</scope>
    <source>
        <strain evidence="4 5">DSM 1801</strain>
    </source>
</reference>
<feature type="transmembrane region" description="Helical" evidence="1">
    <location>
        <begin position="150"/>
        <end position="172"/>
    </location>
</feature>
<feature type="domain" description="Histidine kinase/HSP90-like ATPase" evidence="2">
    <location>
        <begin position="338"/>
        <end position="430"/>
    </location>
</feature>
<feature type="transmembrane region" description="Helical" evidence="1">
    <location>
        <begin position="40"/>
        <end position="60"/>
    </location>
</feature>
<proteinExistence type="predicted"/>
<feature type="transmembrane region" description="Helical" evidence="1">
    <location>
        <begin position="72"/>
        <end position="94"/>
    </location>
</feature>
<evidence type="ECO:0000259" key="3">
    <source>
        <dbReference type="Pfam" id="PF06580"/>
    </source>
</evidence>
<keyword evidence="5" id="KW-1185">Reference proteome</keyword>
<dbReference type="RefSeq" id="WP_092476699.1">
    <property type="nucleotide sequence ID" value="NZ_FOHN01000004.1"/>
</dbReference>
<feature type="transmembrane region" description="Helical" evidence="1">
    <location>
        <begin position="206"/>
        <end position="223"/>
    </location>
</feature>
<keyword evidence="1" id="KW-1133">Transmembrane helix</keyword>
<dbReference type="InterPro" id="IPR050640">
    <property type="entry name" value="Bact_2-comp_sensor_kinase"/>
</dbReference>
<feature type="domain" description="Signal transduction histidine kinase internal region" evidence="3">
    <location>
        <begin position="241"/>
        <end position="318"/>
    </location>
</feature>
<dbReference type="InterPro" id="IPR003594">
    <property type="entry name" value="HATPase_dom"/>
</dbReference>
<keyword evidence="1" id="KW-0812">Transmembrane</keyword>
<dbReference type="PANTHER" id="PTHR34220">
    <property type="entry name" value="SENSOR HISTIDINE KINASE YPDA"/>
    <property type="match status" value="1"/>
</dbReference>
<dbReference type="InterPro" id="IPR010559">
    <property type="entry name" value="Sig_transdc_His_kin_internal"/>
</dbReference>
<dbReference type="SUPFAM" id="SSF55874">
    <property type="entry name" value="ATPase domain of HSP90 chaperone/DNA topoisomerase II/histidine kinase"/>
    <property type="match status" value="1"/>
</dbReference>
<evidence type="ECO:0000313" key="5">
    <source>
        <dbReference type="Proteomes" id="UP000199800"/>
    </source>
</evidence>
<dbReference type="OrthoDB" id="9809348at2"/>
<sequence length="432" mass="49899">MINTRMIHIALELWGSVFCFISAFCIFLGRAFEKKKLRIVVSMQLANAFLLIADAGSWYYRGYLGKFGYYSVRIFNFTVFFFSILITIFYHAYICSYLFAGERRKFRNVPIRVHLVYIIGTAAILLLIISQFTHWYYYFDENNVYHRNSMYALSVIVGMLPCVLDFTLLIQYRKRLSKIMLFSLIAYLAVPMLTACVLMFYYGISLLNICLTICMIFIFLAAITENRKIREQKEKEMADLRIEVMLSQISPHFIYNTLTAIQYLCVKDPMMAEETVGEFAAYLRNTIDSLTTKKSIPFEKELEHVKNYLAIEKKRFGDCVHVIYDIKEKEFEIPTLTIQPIVENAIKYGIGKKENGGTVWICTEKTKDGYQITVKDNGVGFDVNAVLDDKRSHIGIHNVKSRLKSMCGGVLQIESVLGEGTEAIVRIPYQNE</sequence>
<gene>
    <name evidence="4" type="ORF">SAMN04487772_104136</name>
</gene>
<dbReference type="EMBL" id="FOHN01000004">
    <property type="protein sequence ID" value="SES85749.1"/>
    <property type="molecule type" value="Genomic_DNA"/>
</dbReference>
<dbReference type="Proteomes" id="UP000199800">
    <property type="component" value="Unassembled WGS sequence"/>
</dbReference>
<dbReference type="Gene3D" id="3.30.565.10">
    <property type="entry name" value="Histidine kinase-like ATPase, C-terminal domain"/>
    <property type="match status" value="1"/>
</dbReference>
<keyword evidence="4" id="KW-0808">Transferase</keyword>
<feature type="transmembrane region" description="Helical" evidence="1">
    <location>
        <begin position="115"/>
        <end position="138"/>
    </location>
</feature>
<name>A0A1H9ZVF6_9FIRM</name>
<keyword evidence="4" id="KW-0418">Kinase</keyword>
<dbReference type="PANTHER" id="PTHR34220:SF7">
    <property type="entry name" value="SENSOR HISTIDINE KINASE YPDA"/>
    <property type="match status" value="1"/>
</dbReference>
<dbReference type="AlphaFoldDB" id="A0A1H9ZVF6"/>
<keyword evidence="1" id="KW-0472">Membrane</keyword>
<dbReference type="STRING" id="29364.SAMN04487772_104136"/>
<dbReference type="Pfam" id="PF02518">
    <property type="entry name" value="HATPase_c"/>
    <property type="match status" value="1"/>
</dbReference>
<protein>
    <submittedName>
        <fullName evidence="4">Histidine kinase-, DNA gyrase B-, and HSP90-like ATPase</fullName>
    </submittedName>
</protein>
<feature type="transmembrane region" description="Helical" evidence="1">
    <location>
        <begin position="179"/>
        <end position="200"/>
    </location>
</feature>
<evidence type="ECO:0000259" key="2">
    <source>
        <dbReference type="Pfam" id="PF02518"/>
    </source>
</evidence>
<dbReference type="Pfam" id="PF06580">
    <property type="entry name" value="His_kinase"/>
    <property type="match status" value="1"/>
</dbReference>
<dbReference type="InterPro" id="IPR036890">
    <property type="entry name" value="HATPase_C_sf"/>
</dbReference>
<organism evidence="4 5">
    <name type="scientific">[Clostridium] polysaccharolyticum</name>
    <dbReference type="NCBI Taxonomy" id="29364"/>
    <lineage>
        <taxon>Bacteria</taxon>
        <taxon>Bacillati</taxon>
        <taxon>Bacillota</taxon>
        <taxon>Clostridia</taxon>
        <taxon>Lachnospirales</taxon>
        <taxon>Lachnospiraceae</taxon>
    </lineage>
</organism>
<evidence type="ECO:0000313" key="4">
    <source>
        <dbReference type="EMBL" id="SES85749.1"/>
    </source>
</evidence>
<accession>A0A1H9ZVF6</accession>
<evidence type="ECO:0000256" key="1">
    <source>
        <dbReference type="SAM" id="Phobius"/>
    </source>
</evidence>